<dbReference type="EMBL" id="HE600938">
    <property type="protein sequence ID" value="CAR99798.1"/>
    <property type="molecule type" value="Genomic_DNA"/>
</dbReference>
<sequence>MVIGLESQI</sequence>
<dbReference type="Proteomes" id="UP000008549">
    <property type="component" value="Unassembled WGS sequence"/>
</dbReference>
<organism evidence="1 2">
    <name type="scientific">Caenorhabditis briggsae</name>
    <dbReference type="NCBI Taxonomy" id="6238"/>
    <lineage>
        <taxon>Eukaryota</taxon>
        <taxon>Metazoa</taxon>
        <taxon>Ecdysozoa</taxon>
        <taxon>Nematoda</taxon>
        <taxon>Chromadorea</taxon>
        <taxon>Rhabditida</taxon>
        <taxon>Rhabditina</taxon>
        <taxon>Rhabditomorpha</taxon>
        <taxon>Rhabditoidea</taxon>
        <taxon>Rhabditidae</taxon>
        <taxon>Peloderinae</taxon>
        <taxon>Caenorhabditis</taxon>
    </lineage>
</organism>
<evidence type="ECO:0000313" key="1">
    <source>
        <dbReference type="EMBL" id="CAR99798.1"/>
    </source>
</evidence>
<proteinExistence type="predicted"/>
<protein>
    <submittedName>
        <fullName evidence="1">Protein CBG25546</fullName>
    </submittedName>
</protein>
<reference evidence="1 2" key="1">
    <citation type="journal article" date="2003" name="PLoS Biol.">
        <title>The genome sequence of Caenorhabditis briggsae: a platform for comparative genomics.</title>
        <authorList>
            <person name="Stein L.D."/>
            <person name="Bao Z."/>
            <person name="Blasiar D."/>
            <person name="Blumenthal T."/>
            <person name="Brent M.R."/>
            <person name="Chen N."/>
            <person name="Chinwalla A."/>
            <person name="Clarke L."/>
            <person name="Clee C."/>
            <person name="Coghlan A."/>
            <person name="Coulson A."/>
            <person name="D'Eustachio P."/>
            <person name="Fitch D.H."/>
            <person name="Fulton L.A."/>
            <person name="Fulton R.E."/>
            <person name="Griffiths-Jones S."/>
            <person name="Harris T.W."/>
            <person name="Hillier L.W."/>
            <person name="Kamath R."/>
            <person name="Kuwabara P.E."/>
            <person name="Mardis E.R."/>
            <person name="Marra M.A."/>
            <person name="Miner T.L."/>
            <person name="Minx P."/>
            <person name="Mullikin J.C."/>
            <person name="Plumb R.W."/>
            <person name="Rogers J."/>
            <person name="Schein J.E."/>
            <person name="Sohrmann M."/>
            <person name="Spieth J."/>
            <person name="Stajich J.E."/>
            <person name="Wei C."/>
            <person name="Willey D."/>
            <person name="Wilson R.K."/>
            <person name="Durbin R."/>
            <person name="Waterston R.H."/>
        </authorList>
    </citation>
    <scope>NUCLEOTIDE SEQUENCE [LARGE SCALE GENOMIC DNA]</scope>
    <source>
        <strain evidence="1 2">AF16</strain>
    </source>
</reference>
<dbReference type="InParanoid" id="B6IIR8"/>
<dbReference type="CTD" id="68917032"/>
<dbReference type="GeneID" id="68917032"/>
<evidence type="ECO:0000313" key="2">
    <source>
        <dbReference type="Proteomes" id="UP000008549"/>
    </source>
</evidence>
<accession>B6IIR8</accession>
<name>B6IIR8_CAEBR</name>
<dbReference type="KEGG" id="cbr:CBG_25546"/>
<keyword evidence="2" id="KW-1185">Reference proteome</keyword>
<dbReference type="RefSeq" id="XP_045099359.1">
    <property type="nucleotide sequence ID" value="XM_045242158.1"/>
</dbReference>
<reference evidence="1 2" key="2">
    <citation type="journal article" date="2011" name="PLoS Genet.">
        <title>Caenorhabditis briggsae recombinant inbred line genotypes reveal inter-strain incompatibility and the evolution of recombination.</title>
        <authorList>
            <person name="Ross J.A."/>
            <person name="Koboldt D.C."/>
            <person name="Staisch J.E."/>
            <person name="Chamberlin H.M."/>
            <person name="Gupta B.P."/>
            <person name="Miller R.D."/>
            <person name="Baird S.E."/>
            <person name="Haag E.S."/>
        </authorList>
    </citation>
    <scope>NUCLEOTIDE SEQUENCE [LARGE SCALE GENOMIC DNA]</scope>
    <source>
        <strain evidence="1 2">AF16</strain>
    </source>
</reference>
<gene>
    <name evidence="1" type="ORF">CBG25546</name>
    <name evidence="1" type="ORF">CBG_25546</name>
</gene>